<name>A0AAW1T7B1_9CHLO</name>
<dbReference type="GO" id="GO:0006376">
    <property type="term" value="P:mRNA splice site recognition"/>
    <property type="evidence" value="ECO:0007669"/>
    <property type="project" value="InterPro"/>
</dbReference>
<keyword evidence="4" id="KW-1185">Reference proteome</keyword>
<proteinExistence type="inferred from homology"/>
<dbReference type="EMBL" id="JALJOV010000323">
    <property type="protein sequence ID" value="KAK9864703.1"/>
    <property type="molecule type" value="Genomic_DNA"/>
</dbReference>
<accession>A0AAW1T7B1</accession>
<dbReference type="InterPro" id="IPR004882">
    <property type="entry name" value="Luc7-rel"/>
</dbReference>
<feature type="compositionally biased region" description="Basic and acidic residues" evidence="2">
    <location>
        <begin position="297"/>
        <end position="311"/>
    </location>
</feature>
<comment type="similarity">
    <text evidence="1">Belongs to the Luc7 family.</text>
</comment>
<protein>
    <recommendedName>
        <fullName evidence="5">Luc7-like protein 3</fullName>
    </recommendedName>
</protein>
<organism evidence="3 4">
    <name type="scientific">Apatococcus fuscideae</name>
    <dbReference type="NCBI Taxonomy" id="2026836"/>
    <lineage>
        <taxon>Eukaryota</taxon>
        <taxon>Viridiplantae</taxon>
        <taxon>Chlorophyta</taxon>
        <taxon>core chlorophytes</taxon>
        <taxon>Trebouxiophyceae</taxon>
        <taxon>Chlorellales</taxon>
        <taxon>Chlorellaceae</taxon>
        <taxon>Apatococcus</taxon>
    </lineage>
</organism>
<evidence type="ECO:0000313" key="3">
    <source>
        <dbReference type="EMBL" id="KAK9864703.1"/>
    </source>
</evidence>
<gene>
    <name evidence="3" type="ORF">WJX84_009151</name>
</gene>
<evidence type="ECO:0000256" key="1">
    <source>
        <dbReference type="ARBA" id="ARBA00005655"/>
    </source>
</evidence>
<dbReference type="GO" id="GO:0005685">
    <property type="term" value="C:U1 snRNP"/>
    <property type="evidence" value="ECO:0007669"/>
    <property type="project" value="InterPro"/>
</dbReference>
<dbReference type="AlphaFoldDB" id="A0AAW1T7B1"/>
<dbReference type="Proteomes" id="UP001485043">
    <property type="component" value="Unassembled WGS sequence"/>
</dbReference>
<sequence>MDVMRQALDELMGRERDVPMDRRTNRKLRFDDPEVCKYAIAGLCPYGLFKNTKSDLGDCKYEMHEDDIQFEEIKDEYDMIPEKEKLRYGFEKELGQLLDKLVRDMDKKIERQRERAEKESEPRALTADDQRRLDDILTREKEAQRQAEVLAEDGNVDGSMAMAQQAESYHSQHEALHKSLTTPERIMTVCDVCGVFINSTDNEQRRQDHLTGKQYLGWKAIRDKHVELRDKFSGRPSGALPPPPPLPEPGEIDRSGPSRHSSDAARSRDRDREPRRDRDYDRERDGDRHRHHHRHRDREGDQYGREREGHDRHHRDGSHSRHRHRSRSRDREHSSRRRRDEHRPAPGGHEIPPPGWL</sequence>
<evidence type="ECO:0000256" key="2">
    <source>
        <dbReference type="SAM" id="MobiDB-lite"/>
    </source>
</evidence>
<dbReference type="PANTHER" id="PTHR12375">
    <property type="entry name" value="RNA-BINDING PROTEIN LUC7-RELATED"/>
    <property type="match status" value="1"/>
</dbReference>
<evidence type="ECO:0008006" key="5">
    <source>
        <dbReference type="Google" id="ProtNLM"/>
    </source>
</evidence>
<feature type="compositionally biased region" description="Pro residues" evidence="2">
    <location>
        <begin position="239"/>
        <end position="248"/>
    </location>
</feature>
<feature type="compositionally biased region" description="Basic and acidic residues" evidence="2">
    <location>
        <begin position="251"/>
        <end position="288"/>
    </location>
</feature>
<comment type="caution">
    <text evidence="3">The sequence shown here is derived from an EMBL/GenBank/DDBJ whole genome shotgun (WGS) entry which is preliminary data.</text>
</comment>
<dbReference type="Pfam" id="PF03194">
    <property type="entry name" value="LUC7"/>
    <property type="match status" value="1"/>
</dbReference>
<feature type="compositionally biased region" description="Basic residues" evidence="2">
    <location>
        <begin position="312"/>
        <end position="340"/>
    </location>
</feature>
<reference evidence="3 4" key="1">
    <citation type="journal article" date="2024" name="Nat. Commun.">
        <title>Phylogenomics reveals the evolutionary origins of lichenization in chlorophyte algae.</title>
        <authorList>
            <person name="Puginier C."/>
            <person name="Libourel C."/>
            <person name="Otte J."/>
            <person name="Skaloud P."/>
            <person name="Haon M."/>
            <person name="Grisel S."/>
            <person name="Petersen M."/>
            <person name="Berrin J.G."/>
            <person name="Delaux P.M."/>
            <person name="Dal Grande F."/>
            <person name="Keller J."/>
        </authorList>
    </citation>
    <scope>NUCLEOTIDE SEQUENCE [LARGE SCALE GENOMIC DNA]</scope>
    <source>
        <strain evidence="3 4">SAG 2523</strain>
    </source>
</reference>
<feature type="region of interest" description="Disordered" evidence="2">
    <location>
        <begin position="231"/>
        <end position="357"/>
    </location>
</feature>
<evidence type="ECO:0000313" key="4">
    <source>
        <dbReference type="Proteomes" id="UP001485043"/>
    </source>
</evidence>
<feature type="region of interest" description="Disordered" evidence="2">
    <location>
        <begin position="112"/>
        <end position="133"/>
    </location>
</feature>
<dbReference type="GO" id="GO:0003729">
    <property type="term" value="F:mRNA binding"/>
    <property type="evidence" value="ECO:0007669"/>
    <property type="project" value="InterPro"/>
</dbReference>